<dbReference type="InterPro" id="IPR043504">
    <property type="entry name" value="Peptidase_S1_PA_chymotrypsin"/>
</dbReference>
<keyword evidence="3" id="KW-0378">Hydrolase</keyword>
<keyword evidence="3" id="KW-0720">Serine protease</keyword>
<evidence type="ECO:0000256" key="1">
    <source>
        <dbReference type="ARBA" id="ARBA00023157"/>
    </source>
</evidence>
<reference evidence="6" key="1">
    <citation type="submission" date="2014-05" db="EMBL/GenBank/DDBJ databases">
        <authorList>
            <person name="Chronopoulou M."/>
        </authorList>
    </citation>
    <scope>NUCLEOTIDE SEQUENCE</scope>
    <source>
        <tissue evidence="6">Whole organism</tissue>
    </source>
</reference>
<dbReference type="InterPro" id="IPR001314">
    <property type="entry name" value="Peptidase_S1A"/>
</dbReference>
<dbReference type="InterPro" id="IPR051487">
    <property type="entry name" value="Ser/Thr_Proteases_Immune/Dev"/>
</dbReference>
<dbReference type="InterPro" id="IPR009003">
    <property type="entry name" value="Peptidase_S1_PA"/>
</dbReference>
<dbReference type="OrthoDB" id="10059102at2759"/>
<dbReference type="FunFam" id="2.40.10.10:FF:000068">
    <property type="entry name" value="transmembrane protease serine 2"/>
    <property type="match status" value="1"/>
</dbReference>
<comment type="similarity">
    <text evidence="2">Belongs to the peptidase S1 family. CLIP subfamily.</text>
</comment>
<dbReference type="PROSITE" id="PS00134">
    <property type="entry name" value="TRYPSIN_HIS"/>
    <property type="match status" value="1"/>
</dbReference>
<dbReference type="PANTHER" id="PTHR24256">
    <property type="entry name" value="TRYPTASE-RELATED"/>
    <property type="match status" value="1"/>
</dbReference>
<dbReference type="PRINTS" id="PR00722">
    <property type="entry name" value="CHYMOTRYPSIN"/>
</dbReference>
<evidence type="ECO:0000259" key="5">
    <source>
        <dbReference type="PROSITE" id="PS50240"/>
    </source>
</evidence>
<evidence type="ECO:0000256" key="2">
    <source>
        <dbReference type="ARBA" id="ARBA00024195"/>
    </source>
</evidence>
<name>A0A0K2THD5_LEPSM</name>
<keyword evidence="1" id="KW-1015">Disulfide bond</keyword>
<dbReference type="PROSITE" id="PS00135">
    <property type="entry name" value="TRYPSIN_SER"/>
    <property type="match status" value="1"/>
</dbReference>
<dbReference type="SUPFAM" id="SSF50494">
    <property type="entry name" value="Trypsin-like serine proteases"/>
    <property type="match status" value="1"/>
</dbReference>
<evidence type="ECO:0000313" key="6">
    <source>
        <dbReference type="EMBL" id="CDW25280.1"/>
    </source>
</evidence>
<dbReference type="Gene3D" id="2.40.10.10">
    <property type="entry name" value="Trypsin-like serine proteases"/>
    <property type="match status" value="1"/>
</dbReference>
<evidence type="ECO:0000256" key="3">
    <source>
        <dbReference type="RuleBase" id="RU363034"/>
    </source>
</evidence>
<proteinExistence type="inferred from homology"/>
<protein>
    <recommendedName>
        <fullName evidence="5">Peptidase S1 domain-containing protein</fullName>
    </recommendedName>
</protein>
<dbReference type="EMBL" id="HACA01007919">
    <property type="protein sequence ID" value="CDW25280.1"/>
    <property type="molecule type" value="Transcribed_RNA"/>
</dbReference>
<accession>A0A0K2THD5</accession>
<keyword evidence="4" id="KW-0732">Signal</keyword>
<dbReference type="InterPro" id="IPR033116">
    <property type="entry name" value="TRYPSIN_SER"/>
</dbReference>
<dbReference type="Pfam" id="PF00089">
    <property type="entry name" value="Trypsin"/>
    <property type="match status" value="1"/>
</dbReference>
<feature type="chain" id="PRO_5005487808" description="Peptidase S1 domain-containing protein" evidence="4">
    <location>
        <begin position="20"/>
        <end position="301"/>
    </location>
</feature>
<evidence type="ECO:0000256" key="4">
    <source>
        <dbReference type="SAM" id="SignalP"/>
    </source>
</evidence>
<dbReference type="PROSITE" id="PS50240">
    <property type="entry name" value="TRYPSIN_DOM"/>
    <property type="match status" value="1"/>
</dbReference>
<keyword evidence="3" id="KW-0645">Protease</keyword>
<feature type="signal peptide" evidence="4">
    <location>
        <begin position="1"/>
        <end position="19"/>
    </location>
</feature>
<dbReference type="AlphaFoldDB" id="A0A0K2THD5"/>
<feature type="domain" description="Peptidase S1" evidence="5">
    <location>
        <begin position="46"/>
        <end position="292"/>
    </location>
</feature>
<dbReference type="InterPro" id="IPR001254">
    <property type="entry name" value="Trypsin_dom"/>
</dbReference>
<dbReference type="InterPro" id="IPR018114">
    <property type="entry name" value="TRYPSIN_HIS"/>
</dbReference>
<organism evidence="6">
    <name type="scientific">Lepeophtheirus salmonis</name>
    <name type="common">Salmon louse</name>
    <name type="synonym">Caligus salmonis</name>
    <dbReference type="NCBI Taxonomy" id="72036"/>
    <lineage>
        <taxon>Eukaryota</taxon>
        <taxon>Metazoa</taxon>
        <taxon>Ecdysozoa</taxon>
        <taxon>Arthropoda</taxon>
        <taxon>Crustacea</taxon>
        <taxon>Multicrustacea</taxon>
        <taxon>Hexanauplia</taxon>
        <taxon>Copepoda</taxon>
        <taxon>Siphonostomatoida</taxon>
        <taxon>Caligidae</taxon>
        <taxon>Lepeophtheirus</taxon>
    </lineage>
</organism>
<sequence length="301" mass="32897">MWSLLVLVITLSFSNFVYSFSTVWYQSYGLSPLKQNRGCTPNSNRIINGVAAEEGEIPWQVAIVFEFKSITVNNVCGGSIIGTYYVLSAAHCFDGITVDGVKHDKDLELSSVYAGGHLEMQSGKEYKMRKVLVHPAFARVYRGIINDIAIVTMKEEFEFSPTVQVICLPLFNSSIPNIGSTVVASGWGITSSNGTSCTPNLMRTDLEVYSFNSPSCQTYLLPYAPKNSIMCVHNPLSCTCLGDSGGPITMEVDGICTLVGVTSQGYQCGELGFSSLYMNVSHFLDWITDNISESCSKPINK</sequence>
<dbReference type="SMART" id="SM00020">
    <property type="entry name" value="Tryp_SPc"/>
    <property type="match status" value="1"/>
</dbReference>
<dbReference type="GO" id="GO:0004252">
    <property type="term" value="F:serine-type endopeptidase activity"/>
    <property type="evidence" value="ECO:0007669"/>
    <property type="project" value="InterPro"/>
</dbReference>
<dbReference type="CDD" id="cd00190">
    <property type="entry name" value="Tryp_SPc"/>
    <property type="match status" value="1"/>
</dbReference>
<dbReference type="GO" id="GO:0006508">
    <property type="term" value="P:proteolysis"/>
    <property type="evidence" value="ECO:0007669"/>
    <property type="project" value="UniProtKB-KW"/>
</dbReference>